<comment type="subcellular location">
    <subcellularLocation>
        <location evidence="1">Cell membrane</location>
        <topology evidence="1">Multi-pass membrane protein</topology>
    </subcellularLocation>
</comment>
<comment type="catalytic activity">
    <reaction evidence="14">
        <text>Ca(2+)(in) + ATP + H2O = Ca(2+)(out) + ADP + phosphate + H(+)</text>
        <dbReference type="Rhea" id="RHEA:18105"/>
        <dbReference type="ChEBI" id="CHEBI:15377"/>
        <dbReference type="ChEBI" id="CHEBI:15378"/>
        <dbReference type="ChEBI" id="CHEBI:29108"/>
        <dbReference type="ChEBI" id="CHEBI:30616"/>
        <dbReference type="ChEBI" id="CHEBI:43474"/>
        <dbReference type="ChEBI" id="CHEBI:456216"/>
        <dbReference type="EC" id="7.2.2.10"/>
    </reaction>
</comment>
<reference evidence="18 19" key="1">
    <citation type="submission" date="2017-05" db="EMBL/GenBank/DDBJ databases">
        <title>Lactobacillus johnsonii from commercial turkeys.</title>
        <authorList>
            <person name="Johnson T.J."/>
            <person name="Youmans B."/>
        </authorList>
    </citation>
    <scope>NUCLEOTIDE SEQUENCE [LARGE SCALE GENOMIC DNA]</scope>
    <source>
        <strain evidence="18 19">UMNLJ54</strain>
    </source>
</reference>
<feature type="transmembrane region" description="Helical" evidence="16">
    <location>
        <begin position="782"/>
        <end position="799"/>
    </location>
</feature>
<feature type="compositionally biased region" description="Polar residues" evidence="15">
    <location>
        <begin position="1"/>
        <end position="12"/>
    </location>
</feature>
<evidence type="ECO:0000256" key="4">
    <source>
        <dbReference type="ARBA" id="ARBA00022475"/>
    </source>
</evidence>
<evidence type="ECO:0000256" key="7">
    <source>
        <dbReference type="ARBA" id="ARBA00022723"/>
    </source>
</evidence>
<evidence type="ECO:0000256" key="10">
    <source>
        <dbReference type="ARBA" id="ARBA00022840"/>
    </source>
</evidence>
<evidence type="ECO:0000256" key="1">
    <source>
        <dbReference type="ARBA" id="ARBA00004651"/>
    </source>
</evidence>
<feature type="domain" description="Cation-transporting P-type ATPase N-terminal" evidence="17">
    <location>
        <begin position="8"/>
        <end position="81"/>
    </location>
</feature>
<keyword evidence="5" id="KW-0406">Ion transport</keyword>
<dbReference type="EC" id="7.2.2.10" evidence="3"/>
<feature type="transmembrane region" description="Helical" evidence="16">
    <location>
        <begin position="709"/>
        <end position="733"/>
    </location>
</feature>
<dbReference type="Gene3D" id="1.20.1110.10">
    <property type="entry name" value="Calcium-transporting ATPase, transmembrane domain"/>
    <property type="match status" value="1"/>
</dbReference>
<evidence type="ECO:0000256" key="2">
    <source>
        <dbReference type="ARBA" id="ARBA00005675"/>
    </source>
</evidence>
<dbReference type="Pfam" id="PF00122">
    <property type="entry name" value="E1-E2_ATPase"/>
    <property type="match status" value="1"/>
</dbReference>
<dbReference type="InterPro" id="IPR044492">
    <property type="entry name" value="P_typ_ATPase_HD_dom"/>
</dbReference>
<dbReference type="GO" id="GO:0005388">
    <property type="term" value="F:P-type calcium transporter activity"/>
    <property type="evidence" value="ECO:0007669"/>
    <property type="project" value="UniProtKB-EC"/>
</dbReference>
<feature type="region of interest" description="Disordered" evidence="15">
    <location>
        <begin position="1"/>
        <end position="29"/>
    </location>
</feature>
<dbReference type="Gene3D" id="2.70.150.10">
    <property type="entry name" value="Calcium-transporting ATPase, cytoplasmic transduction domain A"/>
    <property type="match status" value="1"/>
</dbReference>
<dbReference type="SFLD" id="SFLDG00002">
    <property type="entry name" value="C1.7:_P-type_atpase_like"/>
    <property type="match status" value="1"/>
</dbReference>
<dbReference type="Pfam" id="PF13246">
    <property type="entry name" value="Cation_ATPase"/>
    <property type="match status" value="1"/>
</dbReference>
<keyword evidence="10" id="KW-0067">ATP-binding</keyword>
<keyword evidence="7" id="KW-0479">Metal-binding</keyword>
<keyword evidence="5" id="KW-0109">Calcium transport</keyword>
<dbReference type="GO" id="GO:0005524">
    <property type="term" value="F:ATP binding"/>
    <property type="evidence" value="ECO:0007669"/>
    <property type="project" value="UniProtKB-KW"/>
</dbReference>
<feature type="transmembrane region" description="Helical" evidence="16">
    <location>
        <begin position="754"/>
        <end position="776"/>
    </location>
</feature>
<keyword evidence="9" id="KW-0106">Calcium</keyword>
<dbReference type="SUPFAM" id="SSF81653">
    <property type="entry name" value="Calcium ATPase, transduction domain A"/>
    <property type="match status" value="1"/>
</dbReference>
<dbReference type="SFLD" id="SFLDS00003">
    <property type="entry name" value="Haloacid_Dehalogenase"/>
    <property type="match status" value="1"/>
</dbReference>
<organism evidence="18 19">
    <name type="scientific">Lactobacillus johnsonii</name>
    <dbReference type="NCBI Taxonomy" id="33959"/>
    <lineage>
        <taxon>Bacteria</taxon>
        <taxon>Bacillati</taxon>
        <taxon>Bacillota</taxon>
        <taxon>Bacilli</taxon>
        <taxon>Lactobacillales</taxon>
        <taxon>Lactobacillaceae</taxon>
        <taxon>Lactobacillus</taxon>
    </lineage>
</organism>
<dbReference type="GO" id="GO:0005886">
    <property type="term" value="C:plasma membrane"/>
    <property type="evidence" value="ECO:0007669"/>
    <property type="project" value="UniProtKB-SubCell"/>
</dbReference>
<keyword evidence="5" id="KW-0813">Transport</keyword>
<dbReference type="FunFam" id="2.70.150.10:FF:000016">
    <property type="entry name" value="Calcium-transporting P-type ATPase putative"/>
    <property type="match status" value="1"/>
</dbReference>
<dbReference type="InterPro" id="IPR006068">
    <property type="entry name" value="ATPase_P-typ_cation-transptr_C"/>
</dbReference>
<keyword evidence="13 16" id="KW-0472">Membrane</keyword>
<dbReference type="GO" id="GO:0140352">
    <property type="term" value="P:export from cell"/>
    <property type="evidence" value="ECO:0007669"/>
    <property type="project" value="UniProtKB-ARBA"/>
</dbReference>
<keyword evidence="8" id="KW-0547">Nucleotide-binding</keyword>
<dbReference type="PANTHER" id="PTHR43294:SF21">
    <property type="entry name" value="CATION TRANSPORTING ATPASE"/>
    <property type="match status" value="1"/>
</dbReference>
<dbReference type="CDD" id="cd02089">
    <property type="entry name" value="P-type_ATPase_Ca_prok"/>
    <property type="match status" value="1"/>
</dbReference>
<keyword evidence="12 16" id="KW-1133">Transmembrane helix</keyword>
<dbReference type="PRINTS" id="PR00119">
    <property type="entry name" value="CATATPASE"/>
</dbReference>
<dbReference type="InterPro" id="IPR008250">
    <property type="entry name" value="ATPase_P-typ_transduc_dom_A_sf"/>
</dbReference>
<evidence type="ECO:0000313" key="19">
    <source>
        <dbReference type="Proteomes" id="UP000216448"/>
    </source>
</evidence>
<evidence type="ECO:0000256" key="15">
    <source>
        <dbReference type="SAM" id="MobiDB-lite"/>
    </source>
</evidence>
<dbReference type="Pfam" id="PF00689">
    <property type="entry name" value="Cation_ATPase_C"/>
    <property type="match status" value="1"/>
</dbReference>
<feature type="transmembrane region" description="Helical" evidence="16">
    <location>
        <begin position="249"/>
        <end position="269"/>
    </location>
</feature>
<comment type="caution">
    <text evidence="18">The sequence shown here is derived from an EMBL/GenBank/DDBJ whole genome shotgun (WGS) entry which is preliminary data.</text>
</comment>
<proteinExistence type="inferred from homology"/>
<dbReference type="SMART" id="SM00831">
    <property type="entry name" value="Cation_ATPase_N"/>
    <property type="match status" value="1"/>
</dbReference>
<feature type="transmembrane region" description="Helical" evidence="16">
    <location>
        <begin position="85"/>
        <end position="101"/>
    </location>
</feature>
<dbReference type="SUPFAM" id="SSF81665">
    <property type="entry name" value="Calcium ATPase, transmembrane domain M"/>
    <property type="match status" value="1"/>
</dbReference>
<dbReference type="InterPro" id="IPR059000">
    <property type="entry name" value="ATPase_P-type_domA"/>
</dbReference>
<dbReference type="InterPro" id="IPR023214">
    <property type="entry name" value="HAD_sf"/>
</dbReference>
<evidence type="ECO:0000256" key="5">
    <source>
        <dbReference type="ARBA" id="ARBA00022568"/>
    </source>
</evidence>
<dbReference type="InterPro" id="IPR036412">
    <property type="entry name" value="HAD-like_sf"/>
</dbReference>
<dbReference type="EMBL" id="NIBB01000053">
    <property type="protein sequence ID" value="PAB52230.1"/>
    <property type="molecule type" value="Genomic_DNA"/>
</dbReference>
<name>A0AAX0PTS1_LACJH</name>
<evidence type="ECO:0000256" key="6">
    <source>
        <dbReference type="ARBA" id="ARBA00022692"/>
    </source>
</evidence>
<dbReference type="InterPro" id="IPR023299">
    <property type="entry name" value="ATPase_P-typ_cyto_dom_N"/>
</dbReference>
<feature type="transmembrane region" description="Helical" evidence="16">
    <location>
        <begin position="820"/>
        <end position="843"/>
    </location>
</feature>
<evidence type="ECO:0000256" key="12">
    <source>
        <dbReference type="ARBA" id="ARBA00022989"/>
    </source>
</evidence>
<dbReference type="PROSITE" id="PS00154">
    <property type="entry name" value="ATPASE_E1_E2"/>
    <property type="match status" value="1"/>
</dbReference>
<dbReference type="AlphaFoldDB" id="A0AAX0PTS1"/>
<comment type="similarity">
    <text evidence="2">Belongs to the cation transport ATPase (P-type) (TC 3.A.3) family. Type IIA subfamily.</text>
</comment>
<dbReference type="SFLD" id="SFLDF00027">
    <property type="entry name" value="p-type_atpase"/>
    <property type="match status" value="1"/>
</dbReference>
<evidence type="ECO:0000256" key="16">
    <source>
        <dbReference type="SAM" id="Phobius"/>
    </source>
</evidence>
<keyword evidence="4" id="KW-1003">Cell membrane</keyword>
<dbReference type="InterPro" id="IPR018303">
    <property type="entry name" value="ATPase_P-typ_P_site"/>
</dbReference>
<dbReference type="PRINTS" id="PR00120">
    <property type="entry name" value="HATPASE"/>
</dbReference>
<dbReference type="Proteomes" id="UP000216448">
    <property type="component" value="Unassembled WGS sequence"/>
</dbReference>
<dbReference type="InterPro" id="IPR023298">
    <property type="entry name" value="ATPase_P-typ_TM_dom_sf"/>
</dbReference>
<feature type="transmembrane region" description="Helical" evidence="16">
    <location>
        <begin position="682"/>
        <end position="703"/>
    </location>
</feature>
<evidence type="ECO:0000256" key="3">
    <source>
        <dbReference type="ARBA" id="ARBA00012790"/>
    </source>
</evidence>
<feature type="transmembrane region" description="Helical" evidence="16">
    <location>
        <begin position="275"/>
        <end position="303"/>
    </location>
</feature>
<accession>A0AAX0PTS1</accession>
<dbReference type="FunFam" id="3.40.50.1000:FF:000028">
    <property type="entry name" value="Calcium-transporting P-type ATPase, putative"/>
    <property type="match status" value="1"/>
</dbReference>
<dbReference type="NCBIfam" id="TIGR01494">
    <property type="entry name" value="ATPase_P-type"/>
    <property type="match status" value="2"/>
</dbReference>
<gene>
    <name evidence="18" type="ORF">A3P64_07630</name>
</gene>
<dbReference type="InterPro" id="IPR050510">
    <property type="entry name" value="Cation_transp_ATPase_P-type"/>
</dbReference>
<evidence type="ECO:0000256" key="13">
    <source>
        <dbReference type="ARBA" id="ARBA00023136"/>
    </source>
</evidence>
<dbReference type="Pfam" id="PF00690">
    <property type="entry name" value="Cation_ATPase_N"/>
    <property type="match status" value="1"/>
</dbReference>
<dbReference type="InterPro" id="IPR004014">
    <property type="entry name" value="ATPase_P-typ_cation-transptr_N"/>
</dbReference>
<dbReference type="Gene3D" id="3.40.50.1000">
    <property type="entry name" value="HAD superfamily/HAD-like"/>
    <property type="match status" value="1"/>
</dbReference>
<evidence type="ECO:0000259" key="17">
    <source>
        <dbReference type="SMART" id="SM00831"/>
    </source>
</evidence>
<evidence type="ECO:0000256" key="9">
    <source>
        <dbReference type="ARBA" id="ARBA00022837"/>
    </source>
</evidence>
<dbReference type="SUPFAM" id="SSF56784">
    <property type="entry name" value="HAD-like"/>
    <property type="match status" value="1"/>
</dbReference>
<dbReference type="SUPFAM" id="SSF81660">
    <property type="entry name" value="Metal cation-transporting ATPase, ATP-binding domain N"/>
    <property type="match status" value="1"/>
</dbReference>
<dbReference type="GO" id="GO:0016887">
    <property type="term" value="F:ATP hydrolysis activity"/>
    <property type="evidence" value="ECO:0007669"/>
    <property type="project" value="InterPro"/>
</dbReference>
<feature type="transmembrane region" description="Helical" evidence="16">
    <location>
        <begin position="61"/>
        <end position="79"/>
    </location>
</feature>
<dbReference type="RefSeq" id="WP_095154583.1">
    <property type="nucleotide sequence ID" value="NZ_NIBB01000053.1"/>
</dbReference>
<feature type="transmembrane region" description="Helical" evidence="16">
    <location>
        <begin position="855"/>
        <end position="876"/>
    </location>
</feature>
<evidence type="ECO:0000256" key="11">
    <source>
        <dbReference type="ARBA" id="ARBA00022967"/>
    </source>
</evidence>
<dbReference type="InterPro" id="IPR001757">
    <property type="entry name" value="P_typ_ATPase"/>
</dbReference>
<dbReference type="GO" id="GO:0046872">
    <property type="term" value="F:metal ion binding"/>
    <property type="evidence" value="ECO:0007669"/>
    <property type="project" value="UniProtKB-KW"/>
</dbReference>
<evidence type="ECO:0000256" key="14">
    <source>
        <dbReference type="ARBA" id="ARBA00048694"/>
    </source>
</evidence>
<keyword evidence="6 16" id="KW-0812">Transmembrane</keyword>
<keyword evidence="11" id="KW-1278">Translocase</keyword>
<evidence type="ECO:0000313" key="18">
    <source>
        <dbReference type="EMBL" id="PAB52230.1"/>
    </source>
</evidence>
<dbReference type="Gene3D" id="3.40.1110.10">
    <property type="entry name" value="Calcium-transporting ATPase, cytoplasmic domain N"/>
    <property type="match status" value="1"/>
</dbReference>
<evidence type="ECO:0000256" key="8">
    <source>
        <dbReference type="ARBA" id="ARBA00022741"/>
    </source>
</evidence>
<sequence length="894" mass="97202">MDSQKQPPAYSQTKDELFSNLETSSAGLSEPEVDRRLKKYGHNVLNKKPPKSILNMLKEQIFDPMILILLGAATFSALLNEWVEAGVIFFIVIINSIIGIIQEKKAQASLAALKTMSAPTATVIRNGSEKIVSASELVVGDLVILTNGDMVPADLRLTQSNNLKIAEASLTGESIASEKNAAAVLSPDCPLGDRKNMAYTSSIVTYGRGSGIVTKTGMNTEIGQIAGMLEDDDTSDTPLKRKLNAVGKILTIIGLIICVLIFAIGAFYGRPLLPQFLVAISLAISIIPEGLPATATIIMALGVQRMAKEHALIKNLPAVETLGNATVICSDKTGTLTLNKMTVTHLANGDDFLNKKILKAQKAVKNNNAYKDLMYAASLCNDASLSPASPEEIIGDPTEGALIPLAQDFGYSVSSLRKEYPRLGEYPFDSIRKRMSTIHEINNEYVAYIKGALDELLPLCDSIATSNGVQKLTKTDKENILALSHKMSDQALRVLGFASRTILNLPQENENIEQHLVFLGAVGMIDPARDEVKASIKMAREAGIKTIMITGDHKNTAVAIAKDLGIYANGNTVISGTELNEMTDSELDQAVKSTTVFARVSPNDKLRIIQSLKRNEEVVAMTGDGVNDSPALKAANIGVAMGISGTDVAKDVSDMILLNDSFTTITAAIKEGRKVYRNIQKVIQFLLVGNIAEITTLFIATLFNWDAPLLAVHILWVNLATASLPALALGVDPASKNIMKHKPVKTGTLFERDLVWRVISQGIFVALMTLLAYWIGDTFDNPIAGQTMAFCVLALSQMLRTFNQHSNTDPIWIRGNKINIWLIVSFIVSAILMGVILFTPNLQSLFHLTNLTSRQWLVVIILSLFSILQVELMKLIKRSFKARQQSRALESVTD</sequence>
<protein>
    <recommendedName>
        <fullName evidence="3">P-type Ca(2+) transporter</fullName>
        <ecNumber evidence="3">7.2.2.10</ecNumber>
    </recommendedName>
</protein>
<dbReference type="PANTHER" id="PTHR43294">
    <property type="entry name" value="SODIUM/POTASSIUM-TRANSPORTING ATPASE SUBUNIT ALPHA"/>
    <property type="match status" value="1"/>
</dbReference>